<accession>A0A9N9KQ59</accession>
<organism evidence="3 4">
    <name type="scientific">Hymenoscyphus fraxineus</name>
    <dbReference type="NCBI Taxonomy" id="746836"/>
    <lineage>
        <taxon>Eukaryota</taxon>
        <taxon>Fungi</taxon>
        <taxon>Dikarya</taxon>
        <taxon>Ascomycota</taxon>
        <taxon>Pezizomycotina</taxon>
        <taxon>Leotiomycetes</taxon>
        <taxon>Helotiales</taxon>
        <taxon>Helotiaceae</taxon>
        <taxon>Hymenoscyphus</taxon>
    </lineage>
</organism>
<evidence type="ECO:0008006" key="5">
    <source>
        <dbReference type="Google" id="ProtNLM"/>
    </source>
</evidence>
<protein>
    <recommendedName>
        <fullName evidence="5">NAD(P)-binding protein</fullName>
    </recommendedName>
</protein>
<dbReference type="InterPro" id="IPR004104">
    <property type="entry name" value="Gfo/Idh/MocA-like_OxRdtase_C"/>
</dbReference>
<dbReference type="EMBL" id="CAJVRL010000039">
    <property type="protein sequence ID" value="CAG8951091.1"/>
    <property type="molecule type" value="Genomic_DNA"/>
</dbReference>
<gene>
    <name evidence="3" type="ORF">HYFRA_00006489</name>
</gene>
<evidence type="ECO:0000259" key="2">
    <source>
        <dbReference type="Pfam" id="PF02894"/>
    </source>
</evidence>
<proteinExistence type="predicted"/>
<comment type="caution">
    <text evidence="3">The sequence shown here is derived from an EMBL/GenBank/DDBJ whole genome shotgun (WGS) entry which is preliminary data.</text>
</comment>
<keyword evidence="4" id="KW-1185">Reference proteome</keyword>
<dbReference type="Pfam" id="PF02894">
    <property type="entry name" value="GFO_IDH_MocA_C"/>
    <property type="match status" value="1"/>
</dbReference>
<dbReference type="PANTHER" id="PTHR42840">
    <property type="entry name" value="NAD(P)-BINDING ROSSMANN-FOLD SUPERFAMILY PROTEIN-RELATED"/>
    <property type="match status" value="1"/>
</dbReference>
<evidence type="ECO:0000313" key="3">
    <source>
        <dbReference type="EMBL" id="CAG8951091.1"/>
    </source>
</evidence>
<dbReference type="OrthoDB" id="64915at2759"/>
<dbReference type="GO" id="GO:0005737">
    <property type="term" value="C:cytoplasm"/>
    <property type="evidence" value="ECO:0007669"/>
    <property type="project" value="TreeGrafter"/>
</dbReference>
<dbReference type="SUPFAM" id="SSF51735">
    <property type="entry name" value="NAD(P)-binding Rossmann-fold domains"/>
    <property type="match status" value="1"/>
</dbReference>
<feature type="domain" description="Gfo/Idh/MocA-like oxidoreductase N-terminal" evidence="1">
    <location>
        <begin position="4"/>
        <end position="122"/>
    </location>
</feature>
<dbReference type="PANTHER" id="PTHR42840:SF5">
    <property type="entry name" value="NAD(P)-BINDING ROSSMANN-FOLD SUPERFAMILY PROTEIN"/>
    <property type="match status" value="1"/>
</dbReference>
<dbReference type="Proteomes" id="UP000696280">
    <property type="component" value="Unassembled WGS sequence"/>
</dbReference>
<dbReference type="Pfam" id="PF01408">
    <property type="entry name" value="GFO_IDH_MocA"/>
    <property type="match status" value="1"/>
</dbReference>
<reference evidence="3" key="1">
    <citation type="submission" date="2021-07" db="EMBL/GenBank/DDBJ databases">
        <authorList>
            <person name="Durling M."/>
        </authorList>
    </citation>
    <scope>NUCLEOTIDE SEQUENCE</scope>
</reference>
<feature type="domain" description="Gfo/Idh/MocA-like oxidoreductase C-terminal" evidence="2">
    <location>
        <begin position="150"/>
        <end position="334"/>
    </location>
</feature>
<dbReference type="Gene3D" id="3.40.50.720">
    <property type="entry name" value="NAD(P)-binding Rossmann-like Domain"/>
    <property type="match status" value="1"/>
</dbReference>
<dbReference type="AlphaFoldDB" id="A0A9N9KQ59"/>
<name>A0A9N9KQ59_9HELO</name>
<dbReference type="InterPro" id="IPR000683">
    <property type="entry name" value="Gfo/Idh/MocA-like_OxRdtase_N"/>
</dbReference>
<dbReference type="InterPro" id="IPR036291">
    <property type="entry name" value="NAD(P)-bd_dom_sf"/>
</dbReference>
<sequence>MSKIGVAIIGSGIFVREEHLPAVQAANSLLTLKAVYSRSLKSAEGLNAGVDIYSDDSGVGKTYHDLLLRKDINAVILALPILAQPEYIEAALTAGKHVLSEKPIAKDIARAEQLIEYYKSDKVNDGVTWAVAENFRFLESFEYGRQEVLKLGRILGFRVKMFTDVKPGGKYFETPWRKKPGYQGGFLLDGGVHFVAGTRLLLGEKDKPTNLTAYTTLLQEYLPPVDTVNSVWQTASGISGTFSVSFGTTLSGSEYVVACEKGSVTVSFGKVTVKLGEEKENVESVKEFKEEGSGVKQEVAAWAKSIADGVFNTKQSPEHALADLEILEKMLKSGEAQGQGQSLKYQI</sequence>
<evidence type="ECO:0000259" key="1">
    <source>
        <dbReference type="Pfam" id="PF01408"/>
    </source>
</evidence>
<dbReference type="GO" id="GO:0016491">
    <property type="term" value="F:oxidoreductase activity"/>
    <property type="evidence" value="ECO:0007669"/>
    <property type="project" value="TreeGrafter"/>
</dbReference>
<evidence type="ECO:0000313" key="4">
    <source>
        <dbReference type="Proteomes" id="UP000696280"/>
    </source>
</evidence>
<dbReference type="SUPFAM" id="SSF55347">
    <property type="entry name" value="Glyceraldehyde-3-phosphate dehydrogenase-like, C-terminal domain"/>
    <property type="match status" value="1"/>
</dbReference>
<dbReference type="GO" id="GO:0000166">
    <property type="term" value="F:nucleotide binding"/>
    <property type="evidence" value="ECO:0007669"/>
    <property type="project" value="InterPro"/>
</dbReference>
<dbReference type="GO" id="GO:0006740">
    <property type="term" value="P:NADPH regeneration"/>
    <property type="evidence" value="ECO:0007669"/>
    <property type="project" value="TreeGrafter"/>
</dbReference>
<dbReference type="Gene3D" id="3.30.360.10">
    <property type="entry name" value="Dihydrodipicolinate Reductase, domain 2"/>
    <property type="match status" value="1"/>
</dbReference>